<gene>
    <name evidence="2" type="ORF">MDUV_33420</name>
</gene>
<dbReference type="InterPro" id="IPR005561">
    <property type="entry name" value="ANTAR"/>
</dbReference>
<dbReference type="EMBL" id="AP022563">
    <property type="protein sequence ID" value="BBX18482.1"/>
    <property type="molecule type" value="Genomic_DNA"/>
</dbReference>
<accession>A0A7I7K522</accession>
<evidence type="ECO:0000313" key="2">
    <source>
        <dbReference type="EMBL" id="BBX18482.1"/>
    </source>
</evidence>
<dbReference type="GO" id="GO:0003723">
    <property type="term" value="F:RNA binding"/>
    <property type="evidence" value="ECO:0007669"/>
    <property type="project" value="InterPro"/>
</dbReference>
<keyword evidence="3" id="KW-1185">Reference proteome</keyword>
<dbReference type="AlphaFoldDB" id="A0A7I7K522"/>
<dbReference type="Gene3D" id="3.30.450.40">
    <property type="match status" value="1"/>
</dbReference>
<dbReference type="KEGG" id="mdu:MDUV_33420"/>
<dbReference type="SUPFAM" id="SSF55781">
    <property type="entry name" value="GAF domain-like"/>
    <property type="match status" value="1"/>
</dbReference>
<dbReference type="Pfam" id="PF13185">
    <property type="entry name" value="GAF_2"/>
    <property type="match status" value="1"/>
</dbReference>
<sequence>MIPVATVAMETERAARIWTAVALRAMRDGGPPAPGHVCIECVEALAVSGAGLMLAGGPQTLEPVYCIGDHAGDADGLQTTLGEGPGIDASATGQPVLVDNLTSAASHRRWPMFATQASRLDVRSVHSFPLALGAINVGAMNLYSDSPRDFGRDELIDALVYADTALMLILDARSGIDTPANDAVFNGQAPALWRAEVHQAAGMVSVQLGISVLDALVRLRAHAYRHDLQLAAVARAVVERRLRFEPATAGEPSAESGEPA</sequence>
<dbReference type="InterPro" id="IPR003018">
    <property type="entry name" value="GAF"/>
</dbReference>
<dbReference type="InterPro" id="IPR029016">
    <property type="entry name" value="GAF-like_dom_sf"/>
</dbReference>
<dbReference type="Proteomes" id="UP000467006">
    <property type="component" value="Chromosome"/>
</dbReference>
<feature type="domain" description="ANTAR" evidence="1">
    <location>
        <begin position="168"/>
        <end position="238"/>
    </location>
</feature>
<evidence type="ECO:0000259" key="1">
    <source>
        <dbReference type="SMART" id="SM01012"/>
    </source>
</evidence>
<reference evidence="2 3" key="1">
    <citation type="journal article" date="2019" name="Emerg. Microbes Infect.">
        <title>Comprehensive subspecies identification of 175 nontuberculous mycobacteria species based on 7547 genomic profiles.</title>
        <authorList>
            <person name="Matsumoto Y."/>
            <person name="Kinjo T."/>
            <person name="Motooka D."/>
            <person name="Nabeya D."/>
            <person name="Jung N."/>
            <person name="Uechi K."/>
            <person name="Horii T."/>
            <person name="Iida T."/>
            <person name="Fujita J."/>
            <person name="Nakamura S."/>
        </authorList>
    </citation>
    <scope>NUCLEOTIDE SEQUENCE [LARGE SCALE GENOMIC DNA]</scope>
    <source>
        <strain evidence="2 3">JCM 6396</strain>
    </source>
</reference>
<proteinExistence type="predicted"/>
<dbReference type="SMART" id="SM01012">
    <property type="entry name" value="ANTAR"/>
    <property type="match status" value="1"/>
</dbReference>
<evidence type="ECO:0000313" key="3">
    <source>
        <dbReference type="Proteomes" id="UP000467006"/>
    </source>
</evidence>
<organism evidence="2 3">
    <name type="scientific">Mycolicibacterium duvalii</name>
    <dbReference type="NCBI Taxonomy" id="39688"/>
    <lineage>
        <taxon>Bacteria</taxon>
        <taxon>Bacillati</taxon>
        <taxon>Actinomycetota</taxon>
        <taxon>Actinomycetes</taxon>
        <taxon>Mycobacteriales</taxon>
        <taxon>Mycobacteriaceae</taxon>
        <taxon>Mycolicibacterium</taxon>
    </lineage>
</organism>
<protein>
    <recommendedName>
        <fullName evidence="1">ANTAR domain-containing protein</fullName>
    </recommendedName>
</protein>
<name>A0A7I7K522_9MYCO</name>